<dbReference type="InterPro" id="IPR004182">
    <property type="entry name" value="GRAM"/>
</dbReference>
<feature type="compositionally biased region" description="Polar residues" evidence="5">
    <location>
        <begin position="570"/>
        <end position="585"/>
    </location>
</feature>
<feature type="compositionally biased region" description="Polar residues" evidence="5">
    <location>
        <begin position="205"/>
        <end position="225"/>
    </location>
</feature>
<feature type="transmembrane region" description="Helical" evidence="6">
    <location>
        <begin position="686"/>
        <end position="704"/>
    </location>
</feature>
<dbReference type="Proteomes" id="UP001465755">
    <property type="component" value="Unassembled WGS sequence"/>
</dbReference>
<feature type="region of interest" description="Disordered" evidence="5">
    <location>
        <begin position="495"/>
        <end position="597"/>
    </location>
</feature>
<keyword evidence="9" id="KW-1185">Reference proteome</keyword>
<evidence type="ECO:0000256" key="3">
    <source>
        <dbReference type="ARBA" id="ARBA00022989"/>
    </source>
</evidence>
<dbReference type="PANTHER" id="PTHR47666:SF1">
    <property type="entry name" value="PROTEIN VASCULAR ASSOCIATED DEATH 1, CHLOROPLASTIC"/>
    <property type="match status" value="1"/>
</dbReference>
<dbReference type="EMBL" id="JALJOQ010000035">
    <property type="protein sequence ID" value="KAK9806649.1"/>
    <property type="molecule type" value="Genomic_DNA"/>
</dbReference>
<feature type="compositionally biased region" description="Gly residues" evidence="5">
    <location>
        <begin position="527"/>
        <end position="536"/>
    </location>
</feature>
<accession>A0AAW1PAC1</accession>
<gene>
    <name evidence="8" type="ORF">WJX73_004041</name>
</gene>
<dbReference type="Pfam" id="PF16016">
    <property type="entry name" value="VASt"/>
    <property type="match status" value="1"/>
</dbReference>
<dbReference type="PANTHER" id="PTHR47666">
    <property type="entry name" value="PROTEIN VASCULAR ASSOCIATED DEATH 1, CHLOROPLASTIC"/>
    <property type="match status" value="1"/>
</dbReference>
<keyword evidence="4 6" id="KW-0472">Membrane</keyword>
<dbReference type="InterPro" id="IPR031968">
    <property type="entry name" value="VASt"/>
</dbReference>
<evidence type="ECO:0000256" key="2">
    <source>
        <dbReference type="ARBA" id="ARBA00022692"/>
    </source>
</evidence>
<feature type="region of interest" description="Disordered" evidence="5">
    <location>
        <begin position="1"/>
        <end position="80"/>
    </location>
</feature>
<evidence type="ECO:0000313" key="8">
    <source>
        <dbReference type="EMBL" id="KAK9806649.1"/>
    </source>
</evidence>
<dbReference type="CDD" id="cd13220">
    <property type="entry name" value="PH-GRAM_GRAMDC"/>
    <property type="match status" value="1"/>
</dbReference>
<evidence type="ECO:0000256" key="4">
    <source>
        <dbReference type="ARBA" id="ARBA00023136"/>
    </source>
</evidence>
<keyword evidence="3 6" id="KW-1133">Transmembrane helix</keyword>
<feature type="compositionally biased region" description="Low complexity" evidence="5">
    <location>
        <begin position="508"/>
        <end position="526"/>
    </location>
</feature>
<feature type="compositionally biased region" description="Basic and acidic residues" evidence="5">
    <location>
        <begin position="8"/>
        <end position="22"/>
    </location>
</feature>
<feature type="compositionally biased region" description="Polar residues" evidence="5">
    <location>
        <begin position="58"/>
        <end position="68"/>
    </location>
</feature>
<dbReference type="SMART" id="SM00568">
    <property type="entry name" value="GRAM"/>
    <property type="match status" value="1"/>
</dbReference>
<keyword evidence="2 6" id="KW-0812">Transmembrane</keyword>
<proteinExistence type="predicted"/>
<feature type="compositionally biased region" description="Basic and acidic residues" evidence="5">
    <location>
        <begin position="557"/>
        <end position="567"/>
    </location>
</feature>
<dbReference type="GO" id="GO:0016020">
    <property type="term" value="C:membrane"/>
    <property type="evidence" value="ECO:0007669"/>
    <property type="project" value="UniProtKB-SubCell"/>
</dbReference>
<name>A0AAW1PAC1_9CHLO</name>
<organism evidence="8 9">
    <name type="scientific">Symbiochloris irregularis</name>
    <dbReference type="NCBI Taxonomy" id="706552"/>
    <lineage>
        <taxon>Eukaryota</taxon>
        <taxon>Viridiplantae</taxon>
        <taxon>Chlorophyta</taxon>
        <taxon>core chlorophytes</taxon>
        <taxon>Trebouxiophyceae</taxon>
        <taxon>Trebouxiales</taxon>
        <taxon>Trebouxiaceae</taxon>
        <taxon>Symbiochloris</taxon>
    </lineage>
</organism>
<dbReference type="Pfam" id="PF02893">
    <property type="entry name" value="GRAM"/>
    <property type="match status" value="1"/>
</dbReference>
<feature type="region of interest" description="Disordered" evidence="5">
    <location>
        <begin position="193"/>
        <end position="333"/>
    </location>
</feature>
<protein>
    <recommendedName>
        <fullName evidence="7">VASt domain-containing protein</fullName>
    </recommendedName>
</protein>
<comment type="caution">
    <text evidence="8">The sequence shown here is derived from an EMBL/GenBank/DDBJ whole genome shotgun (WGS) entry which is preliminary data.</text>
</comment>
<evidence type="ECO:0000313" key="9">
    <source>
        <dbReference type="Proteomes" id="UP001465755"/>
    </source>
</evidence>
<reference evidence="8 9" key="1">
    <citation type="journal article" date="2024" name="Nat. Commun.">
        <title>Phylogenomics reveals the evolutionary origins of lichenization in chlorophyte algae.</title>
        <authorList>
            <person name="Puginier C."/>
            <person name="Libourel C."/>
            <person name="Otte J."/>
            <person name="Skaloud P."/>
            <person name="Haon M."/>
            <person name="Grisel S."/>
            <person name="Petersen M."/>
            <person name="Berrin J.G."/>
            <person name="Delaux P.M."/>
            <person name="Dal Grande F."/>
            <person name="Keller J."/>
        </authorList>
    </citation>
    <scope>NUCLEOTIDE SEQUENCE [LARGE SCALE GENOMIC DNA]</scope>
    <source>
        <strain evidence="8 9">SAG 2036</strain>
    </source>
</reference>
<dbReference type="InterPro" id="IPR011993">
    <property type="entry name" value="PH-like_dom_sf"/>
</dbReference>
<dbReference type="AlphaFoldDB" id="A0AAW1PAC1"/>
<evidence type="ECO:0000256" key="6">
    <source>
        <dbReference type="SAM" id="Phobius"/>
    </source>
</evidence>
<evidence type="ECO:0000259" key="7">
    <source>
        <dbReference type="PROSITE" id="PS51778"/>
    </source>
</evidence>
<comment type="subcellular location">
    <subcellularLocation>
        <location evidence="1">Membrane</location>
        <topology evidence="1">Single-pass membrane protein</topology>
    </subcellularLocation>
</comment>
<evidence type="ECO:0000256" key="1">
    <source>
        <dbReference type="ARBA" id="ARBA00004167"/>
    </source>
</evidence>
<feature type="compositionally biased region" description="Polar residues" evidence="5">
    <location>
        <begin position="278"/>
        <end position="290"/>
    </location>
</feature>
<feature type="compositionally biased region" description="Low complexity" evidence="5">
    <location>
        <begin position="255"/>
        <end position="277"/>
    </location>
</feature>
<feature type="domain" description="VASt" evidence="7">
    <location>
        <begin position="327"/>
        <end position="489"/>
    </location>
</feature>
<evidence type="ECO:0000256" key="5">
    <source>
        <dbReference type="SAM" id="MobiDB-lite"/>
    </source>
</evidence>
<dbReference type="Gene3D" id="2.30.29.30">
    <property type="entry name" value="Pleckstrin-homology domain (PH domain)/Phosphotyrosine-binding domain (PTB)"/>
    <property type="match status" value="1"/>
</dbReference>
<dbReference type="PROSITE" id="PS51778">
    <property type="entry name" value="VAST"/>
    <property type="match status" value="1"/>
</dbReference>
<sequence>MAETSGADAKEVPEPVSADERAGSAPATPTARDAASSAATFPPTEQAESSADGHKGGTLSNIKSLARSSSRKDKGKGAQFGLPDNEEYIDQFSCALKARILLQGQLYIFKHTVAFHCNIFGYVRTRVLPLKDVTAVRKRKLYGLPNAIEITCRGKSEVYTSFINRKEAHATIMECWHNCSDYAKLFGRETGDSLSVAPTEHSRDSTASTSFTRPSLNGSATTSHKPPSPGKEEAVTLKAEAGPLSSSSAEAPAMQQQHHQPQQQTSSSHVPSRLSRSYADTPQKPESATGSAGPGSARSDAGSAPSDVEGGVRWPESAEGLPPVPDTMTSSAQGTLQCSVREALELLFFEGAGWFKEWHEGRGDMNVRLGSWSRVLGQAVGHVRELQFDQPMTGALKGLPMAPKHARCIQTHRLRLFAGGCAVFDSTQMMTGIPMSDSFQVQMRWDLTPAPDNPSCCQIHTYVAVPFSRGSMWKGTIERTTRNAVRETDLNFIAKADERVSSPRRHPAPSSRGSRGSTSLAEALSGSLGGARAGHGGMRRSLSTRRRSVAGRPSQSMRRELSLRNDDTISEVSSRAFSGRQNSRGLDSAGRGSGLQGYRESNAQIEVDSLIAKASSKYRSDFLRILRAGLNAEDAATEGPSPRASPFSMQAGNPSFSAALPAMDSLDRTGTARGRTWVGMPSMGKVLLGCAVLLLIFLQVLILWRLHGSNLLVPQEAGLKAQG</sequence>